<accession>A0A1X6NTX5</accession>
<proteinExistence type="predicted"/>
<evidence type="ECO:0000313" key="3">
    <source>
        <dbReference type="Proteomes" id="UP000218209"/>
    </source>
</evidence>
<sequence length="35" mass="3518">MPTRRCSAMATCSPRTVGGVPASPPGPPRAAARPL</sequence>
<reference evidence="2 3" key="1">
    <citation type="submission" date="2017-03" db="EMBL/GenBank/DDBJ databases">
        <title>WGS assembly of Porphyra umbilicalis.</title>
        <authorList>
            <person name="Brawley S.H."/>
            <person name="Blouin N.A."/>
            <person name="Ficko-Blean E."/>
            <person name="Wheeler G.L."/>
            <person name="Lohr M."/>
            <person name="Goodson H.V."/>
            <person name="Jenkins J.W."/>
            <person name="Blaby-Haas C.E."/>
            <person name="Helliwell K.E."/>
            <person name="Chan C."/>
            <person name="Marriage T."/>
            <person name="Bhattacharya D."/>
            <person name="Klein A.S."/>
            <person name="Badis Y."/>
            <person name="Brodie J."/>
            <person name="Cao Y."/>
            <person name="Collen J."/>
            <person name="Dittami S.M."/>
            <person name="Gachon C.M."/>
            <person name="Green B.R."/>
            <person name="Karpowicz S."/>
            <person name="Kim J.W."/>
            <person name="Kudahl U."/>
            <person name="Lin S."/>
            <person name="Michel G."/>
            <person name="Mittag M."/>
            <person name="Olson B.J."/>
            <person name="Pangilinan J."/>
            <person name="Peng Y."/>
            <person name="Qiu H."/>
            <person name="Shu S."/>
            <person name="Singer J.T."/>
            <person name="Smith A.G."/>
            <person name="Sprecher B.N."/>
            <person name="Wagner V."/>
            <person name="Wang W."/>
            <person name="Wang Z.-Y."/>
            <person name="Yan J."/>
            <person name="Yarish C."/>
            <person name="Zoeuner-Riek S."/>
            <person name="Zhuang Y."/>
            <person name="Zou Y."/>
            <person name="Lindquist E.A."/>
            <person name="Grimwood J."/>
            <person name="Barry K."/>
            <person name="Rokhsar D.S."/>
            <person name="Schmutz J."/>
            <person name="Stiller J.W."/>
            <person name="Grossman A.R."/>
            <person name="Prochnik S.E."/>
        </authorList>
    </citation>
    <scope>NUCLEOTIDE SEQUENCE [LARGE SCALE GENOMIC DNA]</scope>
    <source>
        <strain evidence="2">4086291</strain>
    </source>
</reference>
<evidence type="ECO:0000256" key="1">
    <source>
        <dbReference type="SAM" id="MobiDB-lite"/>
    </source>
</evidence>
<feature type="region of interest" description="Disordered" evidence="1">
    <location>
        <begin position="1"/>
        <end position="35"/>
    </location>
</feature>
<organism evidence="2 3">
    <name type="scientific">Porphyra umbilicalis</name>
    <name type="common">Purple laver</name>
    <name type="synonym">Red alga</name>
    <dbReference type="NCBI Taxonomy" id="2786"/>
    <lineage>
        <taxon>Eukaryota</taxon>
        <taxon>Rhodophyta</taxon>
        <taxon>Bangiophyceae</taxon>
        <taxon>Bangiales</taxon>
        <taxon>Bangiaceae</taxon>
        <taxon>Porphyra</taxon>
    </lineage>
</organism>
<dbReference type="Proteomes" id="UP000218209">
    <property type="component" value="Unassembled WGS sequence"/>
</dbReference>
<gene>
    <name evidence="2" type="ORF">BU14_0474s0004</name>
</gene>
<evidence type="ECO:0000313" key="2">
    <source>
        <dbReference type="EMBL" id="OSX72058.1"/>
    </source>
</evidence>
<name>A0A1X6NTX5_PORUM</name>
<keyword evidence="3" id="KW-1185">Reference proteome</keyword>
<protein>
    <submittedName>
        <fullName evidence="2">Uncharacterized protein</fullName>
    </submittedName>
</protein>
<dbReference type="EMBL" id="KV919087">
    <property type="protein sequence ID" value="OSX72058.1"/>
    <property type="molecule type" value="Genomic_DNA"/>
</dbReference>
<dbReference type="AlphaFoldDB" id="A0A1X6NTX5"/>